<dbReference type="Pfam" id="PF18052">
    <property type="entry name" value="Rx_N"/>
    <property type="match status" value="1"/>
</dbReference>
<dbReference type="OrthoDB" id="670616at2759"/>
<dbReference type="Gene3D" id="1.20.5.4130">
    <property type="match status" value="1"/>
</dbReference>
<dbReference type="Proteomes" id="UP000541444">
    <property type="component" value="Unassembled WGS sequence"/>
</dbReference>
<accession>A0A7J7NTY3</accession>
<organism evidence="5 6">
    <name type="scientific">Kingdonia uniflora</name>
    <dbReference type="NCBI Taxonomy" id="39325"/>
    <lineage>
        <taxon>Eukaryota</taxon>
        <taxon>Viridiplantae</taxon>
        <taxon>Streptophyta</taxon>
        <taxon>Embryophyta</taxon>
        <taxon>Tracheophyta</taxon>
        <taxon>Spermatophyta</taxon>
        <taxon>Magnoliopsida</taxon>
        <taxon>Ranunculales</taxon>
        <taxon>Circaeasteraceae</taxon>
        <taxon>Kingdonia</taxon>
    </lineage>
</organism>
<feature type="domain" description="Disease resistance N-terminal" evidence="4">
    <location>
        <begin position="6"/>
        <end position="53"/>
    </location>
</feature>
<evidence type="ECO:0000313" key="5">
    <source>
        <dbReference type="EMBL" id="KAF6170434.1"/>
    </source>
</evidence>
<evidence type="ECO:0000256" key="3">
    <source>
        <dbReference type="ARBA" id="ARBA00022821"/>
    </source>
</evidence>
<dbReference type="AlphaFoldDB" id="A0A7J7NTY3"/>
<name>A0A7J7NTY3_9MAGN</name>
<gene>
    <name evidence="5" type="ORF">GIB67_014364</name>
</gene>
<dbReference type="InterPro" id="IPR041118">
    <property type="entry name" value="Rx_N"/>
</dbReference>
<dbReference type="EMBL" id="JACGCM010000589">
    <property type="protein sequence ID" value="KAF6170434.1"/>
    <property type="molecule type" value="Genomic_DNA"/>
</dbReference>
<dbReference type="GO" id="GO:0006952">
    <property type="term" value="P:defense response"/>
    <property type="evidence" value="ECO:0007669"/>
    <property type="project" value="UniProtKB-KW"/>
</dbReference>
<evidence type="ECO:0000313" key="6">
    <source>
        <dbReference type="Proteomes" id="UP000541444"/>
    </source>
</evidence>
<sequence length="109" mass="12428">MSFLQELKKEVGPVVDTILDDAEKQQIKNESVKHWIGEHKDVAYDIDDVLDSDAREFSNRNAFKAVCNVVICSSCMFVELYVHLRVPVREALDRVPIDARADSASRFQC</sequence>
<evidence type="ECO:0000256" key="2">
    <source>
        <dbReference type="ARBA" id="ARBA00022741"/>
    </source>
</evidence>
<keyword evidence="1" id="KW-0677">Repeat</keyword>
<keyword evidence="3" id="KW-0611">Plant defense</keyword>
<keyword evidence="2" id="KW-0547">Nucleotide-binding</keyword>
<dbReference type="GO" id="GO:0000166">
    <property type="term" value="F:nucleotide binding"/>
    <property type="evidence" value="ECO:0007669"/>
    <property type="project" value="UniProtKB-KW"/>
</dbReference>
<comment type="caution">
    <text evidence="5">The sequence shown here is derived from an EMBL/GenBank/DDBJ whole genome shotgun (WGS) entry which is preliminary data.</text>
</comment>
<protein>
    <recommendedName>
        <fullName evidence="4">Disease resistance N-terminal domain-containing protein</fullName>
    </recommendedName>
</protein>
<keyword evidence="6" id="KW-1185">Reference proteome</keyword>
<evidence type="ECO:0000256" key="1">
    <source>
        <dbReference type="ARBA" id="ARBA00022737"/>
    </source>
</evidence>
<reference evidence="5 6" key="1">
    <citation type="journal article" date="2020" name="IScience">
        <title>Genome Sequencing of the Endangered Kingdonia uniflora (Circaeasteraceae, Ranunculales) Reveals Potential Mechanisms of Evolutionary Specialization.</title>
        <authorList>
            <person name="Sun Y."/>
            <person name="Deng T."/>
            <person name="Zhang A."/>
            <person name="Moore M.J."/>
            <person name="Landis J.B."/>
            <person name="Lin N."/>
            <person name="Zhang H."/>
            <person name="Zhang X."/>
            <person name="Huang J."/>
            <person name="Zhang X."/>
            <person name="Sun H."/>
            <person name="Wang H."/>
        </authorList>
    </citation>
    <scope>NUCLEOTIDE SEQUENCE [LARGE SCALE GENOMIC DNA]</scope>
    <source>
        <strain evidence="5">TB1705</strain>
        <tissue evidence="5">Leaf</tissue>
    </source>
</reference>
<evidence type="ECO:0000259" key="4">
    <source>
        <dbReference type="Pfam" id="PF18052"/>
    </source>
</evidence>
<proteinExistence type="predicted"/>